<protein>
    <submittedName>
        <fullName evidence="3">Uncharacterized protein</fullName>
    </submittedName>
</protein>
<dbReference type="AlphaFoldDB" id="A0A8S9Z0S3"/>
<dbReference type="Proteomes" id="UP000822476">
    <property type="component" value="Unassembled WGS sequence"/>
</dbReference>
<name>A0A8S9Z0S3_9TREM</name>
<keyword evidence="1" id="KW-0175">Coiled coil</keyword>
<evidence type="ECO:0000256" key="1">
    <source>
        <dbReference type="SAM" id="Coils"/>
    </source>
</evidence>
<sequence length="983" mass="111671">MQRSLLHTGLLKEMNESVVCQFECVPNPAILTQSSKTLSAFQNTDYLSNEKLSLVEGSGHHQEDLNTSCENTCNRGCGLTEATSYVLQNHSEIQDRLQKAQLQASQFRHDFIRLNAERTHEQKQMAQLIEQLREQLRLLLDENGEEKLNEYDSFLGPSNYKLGHLENCVNQLLDANVNQEKMMCEMSDRLRLSEAELSALNRSIVCAREVLTDFRKNDQNCLESAKPLDSPVTVVNELCSCFKMLGEKLRLEQDNMRDAEKRLSDKESQHEKEMRDLCNQHATELSNVRSTFQQQMLQTVQRSEAATSEARRFTLEATESKCKVERELAIKLDELRDLRRQIGENCHPNVLTDEGTQAAFHFSTAKLEQEAARLRCERNNAISQHSVLTAKLEAAEAHIHELDTRSVQQLTMQRLLKRQLSEIQKQRMEFQEQIRSLWTNIQKLQTVIQRKLNLPVGEDDNETTLWSFKNPDVKSLIDQLIRLTDRVQESMHNEDPFRSAREQTNLLQDSNGNISSLDTEKRKLENYRRTIDEQKADLESVRSERDYYLQILNEKTEELSSVKADLQRQLKETSKLTRTKARLDELTQQIQLLKSMPAKPVVTCCGFADDVTPVKSNRCGASETNQVTHIARQCQLPQQASRVDKNSHSKRIHSVNETVSASIQSSVLEENNRGKLVSTCLEPKTSWTTVARKSNQRATLGSHPLVQLRQRLAQLEQQMVTAVDEKTHLRTRNNQLTDLLERLTEQNQRLIKELEERTNSSWTNTNDEAGLTLLPKNTSSHIMSSVGTIDYPRDATCIIKTRSDGQLDKKSNPDMSVSGIANQGMSSAENSPPVHFFHGERPSSVVNRNEGQSDDNGKQLTCTADCANLPDQPGTMHQKLLRTVFPIPDENIKLASTKPDLRTVSPSSAYTYSSCGNFRDRLHFDYRKLRSSLVNHSDQRTTTITIQPCTSPGPTQTLGSNDSRSTTVSAPLSLNGKISQLSE</sequence>
<feature type="coiled-coil region" evidence="1">
    <location>
        <begin position="122"/>
        <end position="149"/>
    </location>
</feature>
<feature type="coiled-coil region" evidence="1">
    <location>
        <begin position="517"/>
        <end position="596"/>
    </location>
</feature>
<evidence type="ECO:0000313" key="4">
    <source>
        <dbReference type="Proteomes" id="UP000822476"/>
    </source>
</evidence>
<dbReference type="EMBL" id="JTDE01001454">
    <property type="protein sequence ID" value="KAF7258943.1"/>
    <property type="molecule type" value="Genomic_DNA"/>
</dbReference>
<proteinExistence type="predicted"/>
<accession>A0A8S9Z0S3</accession>
<feature type="coiled-coil region" evidence="1">
    <location>
        <begin position="705"/>
        <end position="760"/>
    </location>
</feature>
<evidence type="ECO:0000313" key="3">
    <source>
        <dbReference type="EMBL" id="KAF7258943.1"/>
    </source>
</evidence>
<feature type="region of interest" description="Disordered" evidence="2">
    <location>
        <begin position="946"/>
        <end position="983"/>
    </location>
</feature>
<reference evidence="3" key="1">
    <citation type="submission" date="2019-07" db="EMBL/GenBank/DDBJ databases">
        <title>Annotation for the trematode Paragonimus miyazaki's.</title>
        <authorList>
            <person name="Choi Y.-J."/>
        </authorList>
    </citation>
    <scope>NUCLEOTIDE SEQUENCE</scope>
    <source>
        <strain evidence="3">Japan</strain>
    </source>
</reference>
<dbReference type="OrthoDB" id="10072099at2759"/>
<feature type="coiled-coil region" evidence="1">
    <location>
        <begin position="242"/>
        <end position="276"/>
    </location>
</feature>
<organism evidence="3 4">
    <name type="scientific">Paragonimus skrjabini miyazakii</name>
    <dbReference type="NCBI Taxonomy" id="59628"/>
    <lineage>
        <taxon>Eukaryota</taxon>
        <taxon>Metazoa</taxon>
        <taxon>Spiralia</taxon>
        <taxon>Lophotrochozoa</taxon>
        <taxon>Platyhelminthes</taxon>
        <taxon>Trematoda</taxon>
        <taxon>Digenea</taxon>
        <taxon>Plagiorchiida</taxon>
        <taxon>Troglotremata</taxon>
        <taxon>Troglotrematidae</taxon>
        <taxon>Paragonimus</taxon>
    </lineage>
</organism>
<evidence type="ECO:0000256" key="2">
    <source>
        <dbReference type="SAM" id="MobiDB-lite"/>
    </source>
</evidence>
<comment type="caution">
    <text evidence="3">The sequence shown here is derived from an EMBL/GenBank/DDBJ whole genome shotgun (WGS) entry which is preliminary data.</text>
</comment>
<keyword evidence="4" id="KW-1185">Reference proteome</keyword>
<gene>
    <name evidence="3" type="ORF">EG68_03485</name>
</gene>